<dbReference type="CTD" id="20319732"/>
<dbReference type="GeneID" id="20319732"/>
<dbReference type="AlphaFoldDB" id="A0A074ZNK8"/>
<accession>A0A074ZNK8</accession>
<organism evidence="2 3">
    <name type="scientific">Opisthorchis viverrini</name>
    <name type="common">Southeast Asian liver fluke</name>
    <dbReference type="NCBI Taxonomy" id="6198"/>
    <lineage>
        <taxon>Eukaryota</taxon>
        <taxon>Metazoa</taxon>
        <taxon>Spiralia</taxon>
        <taxon>Lophotrochozoa</taxon>
        <taxon>Platyhelminthes</taxon>
        <taxon>Trematoda</taxon>
        <taxon>Digenea</taxon>
        <taxon>Opisthorchiida</taxon>
        <taxon>Opisthorchiata</taxon>
        <taxon>Opisthorchiidae</taxon>
        <taxon>Opisthorchis</taxon>
    </lineage>
</organism>
<dbReference type="EMBL" id="KL596724">
    <property type="protein sequence ID" value="KER27372.1"/>
    <property type="molecule type" value="Genomic_DNA"/>
</dbReference>
<reference evidence="2 3" key="1">
    <citation type="submission" date="2013-11" db="EMBL/GenBank/DDBJ databases">
        <title>Opisthorchis viverrini - life in the bile duct.</title>
        <authorList>
            <person name="Young N.D."/>
            <person name="Nagarajan N."/>
            <person name="Lin S.J."/>
            <person name="Korhonen P.K."/>
            <person name="Jex A.R."/>
            <person name="Hall R.S."/>
            <person name="Safavi-Hemami H."/>
            <person name="Kaewkong W."/>
            <person name="Bertrand D."/>
            <person name="Gao S."/>
            <person name="Seet Q."/>
            <person name="Wongkham S."/>
            <person name="Teh B.T."/>
            <person name="Wongkham C."/>
            <person name="Intapan P.M."/>
            <person name="Maleewong W."/>
            <person name="Yang X."/>
            <person name="Hu M."/>
            <person name="Wang Z."/>
            <person name="Hofmann A."/>
            <person name="Sternberg P.W."/>
            <person name="Tan P."/>
            <person name="Wang J."/>
            <person name="Gasser R.B."/>
        </authorList>
    </citation>
    <scope>NUCLEOTIDE SEQUENCE [LARGE SCALE GENOMIC DNA]</scope>
</reference>
<evidence type="ECO:0000256" key="1">
    <source>
        <dbReference type="SAM" id="MobiDB-lite"/>
    </source>
</evidence>
<evidence type="ECO:0000313" key="2">
    <source>
        <dbReference type="EMBL" id="KER27372.1"/>
    </source>
</evidence>
<dbReference type="Proteomes" id="UP000054324">
    <property type="component" value="Unassembled WGS sequence"/>
</dbReference>
<feature type="region of interest" description="Disordered" evidence="1">
    <location>
        <begin position="20"/>
        <end position="49"/>
    </location>
</feature>
<feature type="compositionally biased region" description="Polar residues" evidence="1">
    <location>
        <begin position="30"/>
        <end position="46"/>
    </location>
</feature>
<dbReference type="KEGG" id="ovi:T265_05550"/>
<protein>
    <submittedName>
        <fullName evidence="2">Uncharacterized protein</fullName>
    </submittedName>
</protein>
<name>A0A074ZNK8_OPIVI</name>
<evidence type="ECO:0000313" key="3">
    <source>
        <dbReference type="Proteomes" id="UP000054324"/>
    </source>
</evidence>
<keyword evidence="3" id="KW-1185">Reference proteome</keyword>
<dbReference type="RefSeq" id="XP_009168855.1">
    <property type="nucleotide sequence ID" value="XM_009170591.1"/>
</dbReference>
<proteinExistence type="predicted"/>
<gene>
    <name evidence="2" type="ORF">T265_05550</name>
</gene>
<sequence>MMIEAEKDLGIWVSSNLTFPRNTRRENTPAKLSTQDARKTSPSLSVPSEAPREVLLASNSWTTKRISRCSISFPWSTCPPSGCRRCQAVVVGLAPSSE</sequence>